<accession>A0ABU7QU58</accession>
<reference evidence="1 2" key="1">
    <citation type="submission" date="2024-01" db="EMBL/GenBank/DDBJ databases">
        <title>Whole genome of Chryseobacterium arthrosphaerae NNCa 2741.</title>
        <authorList>
            <person name="Boriskina E.V."/>
            <person name="Gordinskaya N.A."/>
            <person name="Kropotov V.S."/>
            <person name="Alekseeva A.E."/>
            <person name="Makhova M.A."/>
            <person name="Kryazhev D.V."/>
            <person name="Shkurkina I.S."/>
        </authorList>
    </citation>
    <scope>NUCLEOTIDE SEQUENCE [LARGE SCALE GENOMIC DNA]</scope>
    <source>
        <strain evidence="1 2">NNCa 2741</strain>
    </source>
</reference>
<gene>
    <name evidence="1" type="ORF">V2E39_01480</name>
</gene>
<dbReference type="RefSeq" id="WP_120230659.1">
    <property type="nucleotide sequence ID" value="NZ_JAZGJU010000002.1"/>
</dbReference>
<evidence type="ECO:0008006" key="3">
    <source>
        <dbReference type="Google" id="ProtNLM"/>
    </source>
</evidence>
<comment type="caution">
    <text evidence="1">The sequence shown here is derived from an EMBL/GenBank/DDBJ whole genome shotgun (WGS) entry which is preliminary data.</text>
</comment>
<dbReference type="EMBL" id="JAZGJU010000002">
    <property type="protein sequence ID" value="MEE6126050.1"/>
    <property type="molecule type" value="Genomic_DNA"/>
</dbReference>
<proteinExistence type="predicted"/>
<organism evidence="1 2">
    <name type="scientific">Chryseobacterium arthrosphaerae</name>
    <dbReference type="NCBI Taxonomy" id="651561"/>
    <lineage>
        <taxon>Bacteria</taxon>
        <taxon>Pseudomonadati</taxon>
        <taxon>Bacteroidota</taxon>
        <taxon>Flavobacteriia</taxon>
        <taxon>Flavobacteriales</taxon>
        <taxon>Weeksellaceae</taxon>
        <taxon>Chryseobacterium group</taxon>
        <taxon>Chryseobacterium</taxon>
    </lineage>
</organism>
<name>A0ABU7QU58_9FLAO</name>
<evidence type="ECO:0000313" key="1">
    <source>
        <dbReference type="EMBL" id="MEE6126050.1"/>
    </source>
</evidence>
<sequence length="239" mass="27484">MYYSPSFIKTAFKGIFLAAFLLFFTHSKVFSQNQVNDQGHGKMVLKWYLSHIDHQEKRELYYKFTYYMNGNLVLRQEIKNDSSLLEKSYSENGSLTVSKIMPTYLINISKALVRYKSETDSSKVEEVALADYGPELFYKCAVTPPKITMLDTLSQQTLTVAGHTCIKGKAHILNSDFEFAYTKSRLNVKSPLNLFVPNFPYQILWIKIPLDNNPQGIQTFVIESTSETIPENIKNSITW</sequence>
<keyword evidence="2" id="KW-1185">Reference proteome</keyword>
<protein>
    <recommendedName>
        <fullName evidence="3">DUF3108 domain-containing protein</fullName>
    </recommendedName>
</protein>
<evidence type="ECO:0000313" key="2">
    <source>
        <dbReference type="Proteomes" id="UP001350005"/>
    </source>
</evidence>
<dbReference type="Proteomes" id="UP001350005">
    <property type="component" value="Unassembled WGS sequence"/>
</dbReference>